<dbReference type="OrthoDB" id="1431247at2759"/>
<organism evidence="6 7">
    <name type="scientific">Salix viminalis</name>
    <name type="common">Common osier</name>
    <name type="synonym">Basket willow</name>
    <dbReference type="NCBI Taxonomy" id="40686"/>
    <lineage>
        <taxon>Eukaryota</taxon>
        <taxon>Viridiplantae</taxon>
        <taxon>Streptophyta</taxon>
        <taxon>Embryophyta</taxon>
        <taxon>Tracheophyta</taxon>
        <taxon>Spermatophyta</taxon>
        <taxon>Magnoliopsida</taxon>
        <taxon>eudicotyledons</taxon>
        <taxon>Gunneridae</taxon>
        <taxon>Pentapetalae</taxon>
        <taxon>rosids</taxon>
        <taxon>fabids</taxon>
        <taxon>Malpighiales</taxon>
        <taxon>Salicaceae</taxon>
        <taxon>Saliceae</taxon>
        <taxon>Salix</taxon>
    </lineage>
</organism>
<feature type="region of interest" description="Disordered" evidence="4">
    <location>
        <begin position="116"/>
        <end position="149"/>
    </location>
</feature>
<accession>A0A9Q0SH37</accession>
<feature type="domain" description="SHSP" evidence="5">
    <location>
        <begin position="22"/>
        <end position="125"/>
    </location>
</feature>
<comment type="similarity">
    <text evidence="2 3">Belongs to the small heat shock protein (HSP20) family.</text>
</comment>
<reference evidence="6" key="1">
    <citation type="submission" date="2022-11" db="EMBL/GenBank/DDBJ databases">
        <authorList>
            <person name="Hyden B.L."/>
            <person name="Feng K."/>
            <person name="Yates T."/>
            <person name="Jawdy S."/>
            <person name="Smart L.B."/>
            <person name="Muchero W."/>
        </authorList>
    </citation>
    <scope>NUCLEOTIDE SEQUENCE</scope>
    <source>
        <tissue evidence="6">Shoot tip</tissue>
    </source>
</reference>
<gene>
    <name evidence="6" type="ORF">OIU85_010019</name>
</gene>
<dbReference type="SUPFAM" id="SSF49764">
    <property type="entry name" value="HSP20-like chaperones"/>
    <property type="match status" value="1"/>
</dbReference>
<keyword evidence="1 6" id="KW-0346">Stress response</keyword>
<dbReference type="InterPro" id="IPR002068">
    <property type="entry name" value="A-crystallin/Hsp20_dom"/>
</dbReference>
<reference evidence="6" key="2">
    <citation type="journal article" date="2023" name="Int. J. Mol. Sci.">
        <title>De Novo Assembly and Annotation of 11 Diverse Shrub Willow (Salix) Genomes Reveals Novel Gene Organization in Sex-Linked Regions.</title>
        <authorList>
            <person name="Hyden B."/>
            <person name="Feng K."/>
            <person name="Yates T.B."/>
            <person name="Jawdy S."/>
            <person name="Cereghino C."/>
            <person name="Smart L.B."/>
            <person name="Muchero W."/>
        </authorList>
    </citation>
    <scope>NUCLEOTIDE SEQUENCE [LARGE SCALE GENOMIC DNA]</scope>
    <source>
        <tissue evidence="6">Shoot tip</tissue>
    </source>
</reference>
<name>A0A9Q0SH37_SALVM</name>
<feature type="compositionally biased region" description="Polar residues" evidence="4">
    <location>
        <begin position="1"/>
        <end position="12"/>
    </location>
</feature>
<dbReference type="CDD" id="cd06464">
    <property type="entry name" value="ACD_sHsps-like"/>
    <property type="match status" value="1"/>
</dbReference>
<feature type="region of interest" description="Disordered" evidence="4">
    <location>
        <begin position="1"/>
        <end position="36"/>
    </location>
</feature>
<evidence type="ECO:0000256" key="1">
    <source>
        <dbReference type="ARBA" id="ARBA00023016"/>
    </source>
</evidence>
<keyword evidence="7" id="KW-1185">Reference proteome</keyword>
<dbReference type="PROSITE" id="PS01031">
    <property type="entry name" value="SHSP"/>
    <property type="match status" value="1"/>
</dbReference>
<evidence type="ECO:0000256" key="3">
    <source>
        <dbReference type="RuleBase" id="RU003616"/>
    </source>
</evidence>
<dbReference type="PANTHER" id="PTHR11527">
    <property type="entry name" value="HEAT-SHOCK PROTEIN 20 FAMILY MEMBER"/>
    <property type="match status" value="1"/>
</dbReference>
<comment type="caution">
    <text evidence="6">The sequence shown here is derived from an EMBL/GenBank/DDBJ whole genome shotgun (WGS) entry which is preliminary data.</text>
</comment>
<dbReference type="InterPro" id="IPR008978">
    <property type="entry name" value="HSP20-like_chaperone"/>
</dbReference>
<evidence type="ECO:0000256" key="2">
    <source>
        <dbReference type="PROSITE-ProRule" id="PRU00285"/>
    </source>
</evidence>
<evidence type="ECO:0000313" key="7">
    <source>
        <dbReference type="Proteomes" id="UP001151529"/>
    </source>
</evidence>
<protein>
    <submittedName>
        <fullName evidence="6">HEAT SHOCK PROTEIN 26</fullName>
    </submittedName>
</protein>
<evidence type="ECO:0000256" key="4">
    <source>
        <dbReference type="SAM" id="MobiDB-lite"/>
    </source>
</evidence>
<sequence>MENIGGTESSGDTAEWTDSRSHFVEEHVPSSEWSEDSYGHYLRVDLPDFKSEDVKLEVVSPEETAVSGERVVNDDSKCIYFHQKYKLPENSDPENITATFDDGILYVTVPKKDETTYKEPEYQENGTAAATSTDENHHQETPAEKTSMDGQSLFSKKYWQWEDEATPLEKAFEMMKKNKGILLSAVLAFSLGTIMTRHRLESGGE</sequence>
<evidence type="ECO:0000259" key="5">
    <source>
        <dbReference type="PROSITE" id="PS01031"/>
    </source>
</evidence>
<dbReference type="InterPro" id="IPR031107">
    <property type="entry name" value="Small_HSP"/>
</dbReference>
<feature type="compositionally biased region" description="Basic and acidic residues" evidence="4">
    <location>
        <begin position="17"/>
        <end position="29"/>
    </location>
</feature>
<dbReference type="EMBL" id="JAPFFL010000015">
    <property type="protein sequence ID" value="KAJ6676800.1"/>
    <property type="molecule type" value="Genomic_DNA"/>
</dbReference>
<dbReference type="Proteomes" id="UP001151529">
    <property type="component" value="Chromosome 15Z"/>
</dbReference>
<feature type="compositionally biased region" description="Basic and acidic residues" evidence="4">
    <location>
        <begin position="134"/>
        <end position="147"/>
    </location>
</feature>
<proteinExistence type="inferred from homology"/>
<feature type="compositionally biased region" description="Polar residues" evidence="4">
    <location>
        <begin position="124"/>
        <end position="133"/>
    </location>
</feature>
<dbReference type="Pfam" id="PF00011">
    <property type="entry name" value="HSP20"/>
    <property type="match status" value="1"/>
</dbReference>
<evidence type="ECO:0000313" key="6">
    <source>
        <dbReference type="EMBL" id="KAJ6676800.1"/>
    </source>
</evidence>
<dbReference type="Gene3D" id="2.60.40.790">
    <property type="match status" value="1"/>
</dbReference>
<dbReference type="AlphaFoldDB" id="A0A9Q0SH37"/>